<organism evidence="1">
    <name type="scientific">bioreactor metagenome</name>
    <dbReference type="NCBI Taxonomy" id="1076179"/>
    <lineage>
        <taxon>unclassified sequences</taxon>
        <taxon>metagenomes</taxon>
        <taxon>ecological metagenomes</taxon>
    </lineage>
</organism>
<comment type="caution">
    <text evidence="1">The sequence shown here is derived from an EMBL/GenBank/DDBJ whole genome shotgun (WGS) entry which is preliminary data.</text>
</comment>
<proteinExistence type="predicted"/>
<gene>
    <name evidence="1" type="ORF">SDC9_183634</name>
</gene>
<reference evidence="1" key="1">
    <citation type="submission" date="2019-08" db="EMBL/GenBank/DDBJ databases">
        <authorList>
            <person name="Kucharzyk K."/>
            <person name="Murdoch R.W."/>
            <person name="Higgins S."/>
            <person name="Loffler F."/>
        </authorList>
    </citation>
    <scope>NUCLEOTIDE SEQUENCE</scope>
</reference>
<sequence length="106" mass="12456">MLGRGILANPGLVGLIKDNLQLDKKLLKAFHDELLDNYMELYKDKNIAMLRMKELWTYMLYIFSDNKKYGKKIKKSQDLNDYKSAVFTLFEEQEIIKGAGLFHTEF</sequence>
<dbReference type="AlphaFoldDB" id="A0A645HAS4"/>
<protein>
    <submittedName>
        <fullName evidence="1">Uncharacterized protein</fullName>
    </submittedName>
</protein>
<name>A0A645HAS4_9ZZZZ</name>
<dbReference type="EMBL" id="VSSQ01090084">
    <property type="protein sequence ID" value="MPN36128.1"/>
    <property type="molecule type" value="Genomic_DNA"/>
</dbReference>
<evidence type="ECO:0000313" key="1">
    <source>
        <dbReference type="EMBL" id="MPN36128.1"/>
    </source>
</evidence>
<accession>A0A645HAS4</accession>